<organism evidence="1 2">
    <name type="scientific">Leptolyngbya cf. ectocarpi LEGE 11479</name>
    <dbReference type="NCBI Taxonomy" id="1828722"/>
    <lineage>
        <taxon>Bacteria</taxon>
        <taxon>Bacillati</taxon>
        <taxon>Cyanobacteriota</taxon>
        <taxon>Cyanophyceae</taxon>
        <taxon>Leptolyngbyales</taxon>
        <taxon>Leptolyngbyaceae</taxon>
        <taxon>Leptolyngbya group</taxon>
        <taxon>Leptolyngbya</taxon>
    </lineage>
</organism>
<keyword evidence="2" id="KW-1185">Reference proteome</keyword>
<proteinExistence type="predicted"/>
<protein>
    <submittedName>
        <fullName evidence="1">Uncharacterized protein</fullName>
    </submittedName>
</protein>
<reference evidence="1" key="1">
    <citation type="submission" date="2020-10" db="EMBL/GenBank/DDBJ databases">
        <authorList>
            <person name="Castelo-Branco R."/>
            <person name="Eusebio N."/>
            <person name="Adriana R."/>
            <person name="Vieira A."/>
            <person name="Brugerolle De Fraissinette N."/>
            <person name="Rezende De Castro R."/>
            <person name="Schneider M.P."/>
            <person name="Vasconcelos V."/>
            <person name="Leao P.N."/>
        </authorList>
    </citation>
    <scope>NUCLEOTIDE SEQUENCE</scope>
    <source>
        <strain evidence="1">LEGE 11479</strain>
    </source>
</reference>
<dbReference type="EMBL" id="JADEXP010000109">
    <property type="protein sequence ID" value="MBE9067643.1"/>
    <property type="molecule type" value="Genomic_DNA"/>
</dbReference>
<accession>A0A929F9Y2</accession>
<dbReference type="AlphaFoldDB" id="A0A929F9Y2"/>
<sequence>MNQIGRSSESHPQYEICVKGHLAPHWSDWFEGFAMAEGRSWTIALKDNGETLLSGPVIDQAALYGVLIKVRDLGLPLISVMPVQPKESNQGA</sequence>
<evidence type="ECO:0000313" key="1">
    <source>
        <dbReference type="EMBL" id="MBE9067643.1"/>
    </source>
</evidence>
<comment type="caution">
    <text evidence="1">The sequence shown here is derived from an EMBL/GenBank/DDBJ whole genome shotgun (WGS) entry which is preliminary data.</text>
</comment>
<dbReference type="Proteomes" id="UP000615026">
    <property type="component" value="Unassembled WGS sequence"/>
</dbReference>
<name>A0A929F9Y2_LEPEC</name>
<dbReference type="RefSeq" id="WP_193993604.1">
    <property type="nucleotide sequence ID" value="NZ_JADEXP010000109.1"/>
</dbReference>
<evidence type="ECO:0000313" key="2">
    <source>
        <dbReference type="Proteomes" id="UP000615026"/>
    </source>
</evidence>
<gene>
    <name evidence="1" type="ORF">IQ260_13360</name>
</gene>